<dbReference type="OrthoDB" id="3405537at2"/>
<gene>
    <name evidence="1" type="ORF">BN977_05296</name>
</gene>
<keyword evidence="2" id="KW-1185">Reference proteome</keyword>
<name>W9AY50_MYCCO</name>
<evidence type="ECO:0000313" key="2">
    <source>
        <dbReference type="Proteomes" id="UP000028870"/>
    </source>
</evidence>
<evidence type="ECO:0000313" key="1">
    <source>
        <dbReference type="EMBL" id="CDO10463.1"/>
    </source>
</evidence>
<dbReference type="AlphaFoldDB" id="W9AY50"/>
<reference evidence="1" key="1">
    <citation type="submission" date="2014-03" db="EMBL/GenBank/DDBJ databases">
        <title>Draft Genome Sequence of Mycobacterium cosmeticum DSM 44829.</title>
        <authorList>
            <person name="Croce O."/>
            <person name="Robert C."/>
            <person name="Raoult D."/>
            <person name="Drancourt M."/>
        </authorList>
    </citation>
    <scope>NUCLEOTIDE SEQUENCE [LARGE SCALE GENOMIC DNA]</scope>
    <source>
        <strain evidence="1">DSM 44829</strain>
    </source>
</reference>
<dbReference type="eggNOG" id="COG4974">
    <property type="taxonomic scope" value="Bacteria"/>
</dbReference>
<dbReference type="STRING" id="258533.BN977_05296"/>
<dbReference type="Proteomes" id="UP000028870">
    <property type="component" value="Unassembled WGS sequence"/>
</dbReference>
<organism evidence="1 2">
    <name type="scientific">Mycolicibacterium cosmeticum</name>
    <dbReference type="NCBI Taxonomy" id="258533"/>
    <lineage>
        <taxon>Bacteria</taxon>
        <taxon>Bacillati</taxon>
        <taxon>Actinomycetota</taxon>
        <taxon>Actinomycetes</taxon>
        <taxon>Mycobacteriales</taxon>
        <taxon>Mycobacteriaceae</taxon>
        <taxon>Mycolicibacterium</taxon>
    </lineage>
</organism>
<proteinExistence type="predicted"/>
<protein>
    <submittedName>
        <fullName evidence="1">Site-specific recombinase XerD</fullName>
    </submittedName>
</protein>
<comment type="caution">
    <text evidence="1">The sequence shown here is derived from an EMBL/GenBank/DDBJ whole genome shotgun (WGS) entry which is preliminary data.</text>
</comment>
<sequence>MKGSADFRPEAWTRVIERLMRDLPDITRATAERLLRDAGIHKPKTLNAVDTYLAAAPHGIQAPDASCPRAVMRLSHLLVAAGHTAVTPPACTQCHRRVTLSGTGPSGRICGQCARRNNPFTCVRCGRLSVSSRTHLHDGTVCSTCFSRDPLSHRQCSKCGRIRARARRLSDGGVLCPGCAPRPTHTCIGCGRERPAQCITDDGALCNGCYARIRMSWTCGLCGVVRRRQGGSVLGPHLCGACHGVRTGTYRGRRSSTPSSPCAFCHRERAVANHWPAGPICPPCSKKAKSYPQPCAECRDVAVLIGLDESGGRICGPCVGTTLDYRCRECAQPGVQVDGRCSRCVTADLLADALRGPSGSVPGSLQPLLEALRAAPDPRSVAVWLNGSTAADLLRDLASTGEPVTHAALDAQAPGRHVNYIREILVRTEILPPRNDELGRLGPWLERHLADQPHHHARVVRNYAEWCLLHRIRRARRPLTKSGAARFRFRVCVAMEFLAWIEDRGRTIDTVDQGDVDRWLAHGNWRQREIRPFLQWTAQRRLTRGISASAIRPRPPSIFIEESVNLEQLQRCLTDEAIDVDLRAAGALILLYGISTTRVLALRHNQFRVIDGATYLVLKDHELFLPTRLAELLAQLPRAGRRSTLPESLAPDRLLFPGRTPHRSVDAGGFGKRLKRSGLTIRGGRNTALVGLAAELPAVVVSDLLGIDIVTATRWAKYAKSDWAGYLAARHAEAWVGLTKTAARERR</sequence>
<dbReference type="RefSeq" id="WP_046872855.1">
    <property type="nucleotide sequence ID" value="NZ_CCBB010000003.1"/>
</dbReference>
<dbReference type="EMBL" id="CCBB010000003">
    <property type="protein sequence ID" value="CDO10463.1"/>
    <property type="molecule type" value="Genomic_DNA"/>
</dbReference>
<reference evidence="1" key="2">
    <citation type="submission" date="2014-03" db="EMBL/GenBank/DDBJ databases">
        <authorList>
            <person name="Urmite Genomes"/>
        </authorList>
    </citation>
    <scope>NUCLEOTIDE SEQUENCE</scope>
    <source>
        <strain evidence="1">DSM 44829</strain>
    </source>
</reference>
<accession>W9AY50</accession>